<dbReference type="Proteomes" id="UP001183794">
    <property type="component" value="Unassembled WGS sequence"/>
</dbReference>
<feature type="transmembrane region" description="Helical" evidence="3">
    <location>
        <begin position="20"/>
        <end position="42"/>
    </location>
</feature>
<keyword evidence="3" id="KW-0812">Transmembrane</keyword>
<dbReference type="Pfam" id="PF02113">
    <property type="entry name" value="Peptidase_S13"/>
    <property type="match status" value="2"/>
</dbReference>
<comment type="similarity">
    <text evidence="1">Belongs to the peptidase S13 family.</text>
</comment>
<evidence type="ECO:0000256" key="3">
    <source>
        <dbReference type="SAM" id="Phobius"/>
    </source>
</evidence>
<evidence type="ECO:0000313" key="4">
    <source>
        <dbReference type="EMBL" id="MDR7348138.1"/>
    </source>
</evidence>
<sequence length="519" mass="54902">MMAAKQAGRRAAGRRPGRRAWVPVIIGVIVGLLGGAGLAGAYPPPSTDMIKVQAADWYQHMRQLVSGSETTGTRTWKGDPQIYAAPPVALPPEPETNDDLLDDGVADLIDVNAPAPDAHQLTAVLDEAMGELGLGHRMLVVDAATGETLYDRGGQDSVVPASTLKLFTGISLLHHLDPNHRFVTAARYTPSQGVTLVGGGDGLLALGESTGSTVGYAGLADLAQKTWNAIGEDVTAAGVATVNVGVDVSRYNRPWLHPDWTEGLQEAGWVSPVYPLNVYGGLTGHPAYADTAVEDGAGLAASTYTSHLNQLADAAGATVEFQYTGQTSVPDEAEQVAEVRSAPLGRQLEYAMKQSNNMLFEMFGREAAIAAGSTPDFTGSTQATVATLDQLGIDTQPLVFADNSGLSPRSRATLETTVELFELMLTNEHYRPLLHTLTVAGYDGTMENRLTEAPYSGVVRTKTGTLEVASSNAGFTVTTQGRALWFAINTTGSEGDYETTRAEQDHLTQVLTNCQCTAE</sequence>
<evidence type="ECO:0000313" key="5">
    <source>
        <dbReference type="Proteomes" id="UP001183794"/>
    </source>
</evidence>
<dbReference type="PRINTS" id="PR00922">
    <property type="entry name" value="DADACBPTASE3"/>
</dbReference>
<keyword evidence="3" id="KW-0472">Membrane</keyword>
<dbReference type="SUPFAM" id="SSF56601">
    <property type="entry name" value="beta-lactamase/transpeptidase-like"/>
    <property type="match status" value="1"/>
</dbReference>
<organism evidence="4 5">
    <name type="scientific">Enteractinococcus fodinae</name>
    <dbReference type="NCBI Taxonomy" id="684663"/>
    <lineage>
        <taxon>Bacteria</taxon>
        <taxon>Bacillati</taxon>
        <taxon>Actinomycetota</taxon>
        <taxon>Actinomycetes</taxon>
        <taxon>Micrococcales</taxon>
        <taxon>Micrococcaceae</taxon>
    </lineage>
</organism>
<dbReference type="NCBIfam" id="TIGR00666">
    <property type="entry name" value="PBP4"/>
    <property type="match status" value="1"/>
</dbReference>
<proteinExistence type="inferred from homology"/>
<dbReference type="RefSeq" id="WP_310175044.1">
    <property type="nucleotide sequence ID" value="NZ_BAABHE010000002.1"/>
</dbReference>
<keyword evidence="2 4" id="KW-0378">Hydrolase</keyword>
<dbReference type="EC" id="3.4.21.-" evidence="4"/>
<dbReference type="GO" id="GO:0009002">
    <property type="term" value="F:serine-type D-Ala-D-Ala carboxypeptidase activity"/>
    <property type="evidence" value="ECO:0007669"/>
    <property type="project" value="UniProtKB-EC"/>
</dbReference>
<comment type="caution">
    <text evidence="4">The sequence shown here is derived from an EMBL/GenBank/DDBJ whole genome shotgun (WGS) entry which is preliminary data.</text>
</comment>
<dbReference type="Gene3D" id="3.40.710.10">
    <property type="entry name" value="DD-peptidase/beta-lactamase superfamily"/>
    <property type="match status" value="2"/>
</dbReference>
<evidence type="ECO:0000256" key="2">
    <source>
        <dbReference type="ARBA" id="ARBA00022801"/>
    </source>
</evidence>
<keyword evidence="4" id="KW-0121">Carboxypeptidase</keyword>
<protein>
    <submittedName>
        <fullName evidence="4">D-alanyl-D-alanine carboxypeptidase/D-alanyl-D-alanine-endopeptidase (Penicillin-binding protein 4)</fullName>
        <ecNumber evidence="4">3.4.16.4</ecNumber>
        <ecNumber evidence="4">3.4.21.-</ecNumber>
    </submittedName>
</protein>
<name>A0ABU2B5V3_9MICC</name>
<evidence type="ECO:0000256" key="1">
    <source>
        <dbReference type="ARBA" id="ARBA00006096"/>
    </source>
</evidence>
<dbReference type="EC" id="3.4.16.4" evidence="4"/>
<keyword evidence="4" id="KW-0645">Protease</keyword>
<keyword evidence="5" id="KW-1185">Reference proteome</keyword>
<dbReference type="EMBL" id="JAVDYJ010000001">
    <property type="protein sequence ID" value="MDR7348138.1"/>
    <property type="molecule type" value="Genomic_DNA"/>
</dbReference>
<reference evidence="4 5" key="1">
    <citation type="submission" date="2023-07" db="EMBL/GenBank/DDBJ databases">
        <title>Sequencing the genomes of 1000 actinobacteria strains.</title>
        <authorList>
            <person name="Klenk H.-P."/>
        </authorList>
    </citation>
    <scope>NUCLEOTIDE SEQUENCE [LARGE SCALE GENOMIC DNA]</scope>
    <source>
        <strain evidence="4 5">DSM 22966</strain>
    </source>
</reference>
<dbReference type="InterPro" id="IPR012338">
    <property type="entry name" value="Beta-lactam/transpept-like"/>
</dbReference>
<keyword evidence="3" id="KW-1133">Transmembrane helix</keyword>
<dbReference type="InterPro" id="IPR000667">
    <property type="entry name" value="Peptidase_S13"/>
</dbReference>
<gene>
    <name evidence="4" type="ORF">J2S62_002395</name>
</gene>
<dbReference type="PANTHER" id="PTHR30023:SF0">
    <property type="entry name" value="PENICILLIN-SENSITIVE CARBOXYPEPTIDASE A"/>
    <property type="match status" value="1"/>
</dbReference>
<dbReference type="PANTHER" id="PTHR30023">
    <property type="entry name" value="D-ALANYL-D-ALANINE CARBOXYPEPTIDASE"/>
    <property type="match status" value="1"/>
</dbReference>
<accession>A0ABU2B5V3</accession>